<reference evidence="2" key="3">
    <citation type="journal article" date="2021" name="Syst. Appl. Microbiol.">
        <title>Roseomonas hellenica sp. nov., isolated from roots of wild-growing Alkanna tinctoria.</title>
        <authorList>
            <person name="Rat A."/>
            <person name="Naranjo H.D."/>
            <person name="Lebbe L."/>
            <person name="Cnockaert M."/>
            <person name="Krigas N."/>
            <person name="Grigoriadou K."/>
            <person name="Maloupa E."/>
            <person name="Willems A."/>
        </authorList>
    </citation>
    <scope>NUCLEOTIDE SEQUENCE</scope>
    <source>
        <strain evidence="2">LMG 31161</strain>
    </source>
</reference>
<dbReference type="Proteomes" id="UP001138708">
    <property type="component" value="Unassembled WGS sequence"/>
</dbReference>
<organism evidence="2 5">
    <name type="scientific">Neoroseomonas oryzicola</name>
    <dbReference type="NCBI Taxonomy" id="535904"/>
    <lineage>
        <taxon>Bacteria</taxon>
        <taxon>Pseudomonadati</taxon>
        <taxon>Pseudomonadota</taxon>
        <taxon>Alphaproteobacteria</taxon>
        <taxon>Acetobacterales</taxon>
        <taxon>Acetobacteraceae</taxon>
        <taxon>Neoroseomonas</taxon>
    </lineage>
</organism>
<accession>A0A9X9WFQ0</accession>
<evidence type="ECO:0000313" key="3">
    <source>
        <dbReference type="EMBL" id="NKE17732.1"/>
    </source>
</evidence>
<evidence type="ECO:0000313" key="2">
    <source>
        <dbReference type="EMBL" id="MBR0659160.1"/>
    </source>
</evidence>
<dbReference type="InterPro" id="IPR018707">
    <property type="entry name" value="LpxR"/>
</dbReference>
<sequence length="345" mass="36812">MTTRAPNRWLALGSALLACATLTAGHASAQAPGVATPPPPDPAGTLSLGIENDVLGGTDRYYTNGLQIAWRSPSADLPAPLDWLNRQLDFLQGPGELRWGLAIGQSIFTPENTQLTDPDPTDRPYAGYLYGALSLSRVTATSLSVLEIQAGIVGPSAGGKFVQNGFHSLIGDAPARGWAYQLSDEPVAALILERKWRVPLAGDEQLGVELLPSLGGSIGNLQTYAAAGAVLRVGRNLAADFGPPRIRPALAGSAFFQPRGDDFGWYVFGGVEGRAVARDIFLDGNTWADSRSVDSRPLVADLQAGVAVIWRGVRIAYTQVWRTEEFYGQRGGMQQFGSLSVSFRF</sequence>
<dbReference type="InterPro" id="IPR037107">
    <property type="entry name" value="Put_OMP_sf"/>
</dbReference>
<feature type="signal peptide" evidence="1">
    <location>
        <begin position="1"/>
        <end position="29"/>
    </location>
</feature>
<evidence type="ECO:0000313" key="5">
    <source>
        <dbReference type="Proteomes" id="UP001138708"/>
    </source>
</evidence>
<reference evidence="2" key="1">
    <citation type="submission" date="2020-01" db="EMBL/GenBank/DDBJ databases">
        <authorList>
            <person name="Rat A."/>
        </authorList>
    </citation>
    <scope>NUCLEOTIDE SEQUENCE</scope>
    <source>
        <strain evidence="2">LMG 31161</strain>
    </source>
</reference>
<reference evidence="3 4" key="2">
    <citation type="submission" date="2020-02" db="EMBL/GenBank/DDBJ databases">
        <authorList>
            <person name="Sun Q."/>
            <person name="Inoue M."/>
        </authorList>
    </citation>
    <scope>NUCLEOTIDE SEQUENCE [LARGE SCALE GENOMIC DNA]</scope>
    <source>
        <strain evidence="3 4">KCTC 22478</strain>
    </source>
</reference>
<dbReference type="EMBL" id="JAAEDK010000014">
    <property type="protein sequence ID" value="MBR0659160.1"/>
    <property type="molecule type" value="Genomic_DNA"/>
</dbReference>
<keyword evidence="4" id="KW-1185">Reference proteome</keyword>
<feature type="chain" id="PRO_5040911313" evidence="1">
    <location>
        <begin position="30"/>
        <end position="345"/>
    </location>
</feature>
<dbReference type="Pfam" id="PF09982">
    <property type="entry name" value="LpxR"/>
    <property type="match status" value="1"/>
</dbReference>
<comment type="caution">
    <text evidence="2">The sequence shown here is derived from an EMBL/GenBank/DDBJ whole genome shotgun (WGS) entry which is preliminary data.</text>
</comment>
<keyword evidence="1" id="KW-0732">Signal</keyword>
<dbReference type="PROSITE" id="PS51257">
    <property type="entry name" value="PROKAR_LIPOPROTEIN"/>
    <property type="match status" value="1"/>
</dbReference>
<proteinExistence type="predicted"/>
<dbReference type="RefSeq" id="WP_168041637.1">
    <property type="nucleotide sequence ID" value="NZ_JAAEDK010000014.1"/>
</dbReference>
<dbReference type="EMBL" id="JAAVUP010000003">
    <property type="protein sequence ID" value="NKE17732.1"/>
    <property type="molecule type" value="Genomic_DNA"/>
</dbReference>
<gene>
    <name evidence="3" type="ORF">GWK15_12330</name>
    <name evidence="2" type="ORF">GXW75_07870</name>
</gene>
<name>A0A9X9WFQ0_9PROT</name>
<dbReference type="Gene3D" id="2.40.128.140">
    <property type="entry name" value="Outer membrane protein"/>
    <property type="match status" value="1"/>
</dbReference>
<evidence type="ECO:0000313" key="4">
    <source>
        <dbReference type="Proteomes" id="UP000746741"/>
    </source>
</evidence>
<dbReference type="Proteomes" id="UP000746741">
    <property type="component" value="Unassembled WGS sequence"/>
</dbReference>
<evidence type="ECO:0000256" key="1">
    <source>
        <dbReference type="SAM" id="SignalP"/>
    </source>
</evidence>
<protein>
    <submittedName>
        <fullName evidence="2">Lipid A deacylase LpxR family protein</fullName>
    </submittedName>
</protein>
<dbReference type="AlphaFoldDB" id="A0A9X9WFQ0"/>